<protein>
    <submittedName>
        <fullName evidence="7">Histidine kinase</fullName>
    </submittedName>
</protein>
<dbReference type="KEGG" id="obj:EIO64_08365"/>
<dbReference type="InterPro" id="IPR050640">
    <property type="entry name" value="Bact_2-comp_sensor_kinase"/>
</dbReference>
<keyword evidence="2 5" id="KW-0812">Transmembrane</keyword>
<dbReference type="GO" id="GO:0016020">
    <property type="term" value="C:membrane"/>
    <property type="evidence" value="ECO:0007669"/>
    <property type="project" value="UniProtKB-SubCell"/>
</dbReference>
<comment type="subcellular location">
    <subcellularLocation>
        <location evidence="1">Membrane</location>
    </subcellularLocation>
</comment>
<evidence type="ECO:0000313" key="7">
    <source>
        <dbReference type="EMBL" id="QCI59237.2"/>
    </source>
</evidence>
<dbReference type="InterPro" id="IPR003594">
    <property type="entry name" value="HATPase_dom"/>
</dbReference>
<accession>A0A856HZJ3</accession>
<reference evidence="8" key="1">
    <citation type="submission" date="2018-12" db="EMBL/GenBank/DDBJ databases">
        <title>Dusodibacter welbiota gen. nov., sp. nov., isolated from human faeces and emended description of the Oscillibacter genus.</title>
        <authorList>
            <person name="Le Roy T."/>
            <person name="Van der Smissen P."/>
            <person name="Delzenne N."/>
            <person name="Muccioli G."/>
            <person name="Collet J.F."/>
            <person name="Cani P.D."/>
        </authorList>
    </citation>
    <scope>NUCLEOTIDE SEQUENCE [LARGE SCALE GENOMIC DNA]</scope>
    <source>
        <strain evidence="8">J115</strain>
    </source>
</reference>
<dbReference type="Pfam" id="PF06580">
    <property type="entry name" value="His_kinase"/>
    <property type="match status" value="1"/>
</dbReference>
<proteinExistence type="predicted"/>
<gene>
    <name evidence="7" type="ORF">EIO64_08365</name>
</gene>
<dbReference type="InterPro" id="IPR042240">
    <property type="entry name" value="CHASE_sf"/>
</dbReference>
<dbReference type="SUPFAM" id="SSF55874">
    <property type="entry name" value="ATPase domain of HSP90 chaperone/DNA topoisomerase II/histidine kinase"/>
    <property type="match status" value="1"/>
</dbReference>
<dbReference type="Pfam" id="PF02518">
    <property type="entry name" value="HATPase_c"/>
    <property type="match status" value="1"/>
</dbReference>
<dbReference type="GO" id="GO:0000155">
    <property type="term" value="F:phosphorelay sensor kinase activity"/>
    <property type="evidence" value="ECO:0007669"/>
    <property type="project" value="InterPro"/>
</dbReference>
<dbReference type="InterPro" id="IPR010559">
    <property type="entry name" value="Sig_transdc_His_kin_internal"/>
</dbReference>
<sequence length="505" mass="55810">MVRTAKRTPLIHAGRAFVLALAAGLVLVGCMEWSRRNQERDRMGYVASAIGAETYEFMLSEMSKTRVLEAYLIQTSGDYSDFGRVAHVLLREDYVRNVLFAPDGIVDGVFPLEGNEDVVGLNMYGDGAGNLEAQAAIEKEALYIAGPFQLIQGGLGIAGRLPVFLTDEQGQRYFWGIVSVTLDFPAALSGSSVERVNAQGFACQIWRINPDDGQKQVILETADPLPEGVRTVDHAQELFNSVWTVSLAPLRPWYLQISLWLGVAVSLLVALLAAAGVYYAGRLRQLQLEKSQRAIQQLQEQLEREQGNMLLNQIRSHFFYHTLNALQALIVLKPEAAYKMAGDFARYLRFTLDSVTADGGIGSFREEIRAVRAYADINQQQLGDRLHMVYEIPDVDFPIPLLTIQPIVENAILHGIKPKVGGGTVSLKLEELPDHWQVTVTDDGVGFGLEAVREKGSIGLENVRRRIARFPGSELRITSTVGMGTQAVLTYGKRGKNMENLSKST</sequence>
<evidence type="ECO:0000313" key="8">
    <source>
        <dbReference type="Proteomes" id="UP000298642"/>
    </source>
</evidence>
<dbReference type="Proteomes" id="UP000298642">
    <property type="component" value="Chromosome"/>
</dbReference>
<evidence type="ECO:0000256" key="1">
    <source>
        <dbReference type="ARBA" id="ARBA00004370"/>
    </source>
</evidence>
<dbReference type="Gene3D" id="3.30.565.10">
    <property type="entry name" value="Histidine kinase-like ATPase, C-terminal domain"/>
    <property type="match status" value="1"/>
</dbReference>
<dbReference type="InterPro" id="IPR006189">
    <property type="entry name" value="CHASE_dom"/>
</dbReference>
<keyword evidence="7" id="KW-0808">Transferase</keyword>
<feature type="domain" description="CHASE" evidence="6">
    <location>
        <begin position="109"/>
        <end position="197"/>
    </location>
</feature>
<dbReference type="PROSITE" id="PS51257">
    <property type="entry name" value="PROKAR_LIPOPROTEIN"/>
    <property type="match status" value="1"/>
</dbReference>
<keyword evidence="7" id="KW-0418">Kinase</keyword>
<name>A0A856HZJ3_9FIRM</name>
<dbReference type="PANTHER" id="PTHR34220:SF7">
    <property type="entry name" value="SENSOR HISTIDINE KINASE YPDA"/>
    <property type="match status" value="1"/>
</dbReference>
<evidence type="ECO:0000256" key="5">
    <source>
        <dbReference type="SAM" id="Phobius"/>
    </source>
</evidence>
<dbReference type="InterPro" id="IPR036890">
    <property type="entry name" value="HATPase_C_sf"/>
</dbReference>
<keyword evidence="4 5" id="KW-0472">Membrane</keyword>
<dbReference type="PANTHER" id="PTHR34220">
    <property type="entry name" value="SENSOR HISTIDINE KINASE YPDA"/>
    <property type="match status" value="1"/>
</dbReference>
<feature type="transmembrane region" description="Helical" evidence="5">
    <location>
        <begin position="253"/>
        <end position="280"/>
    </location>
</feature>
<dbReference type="PROSITE" id="PS50839">
    <property type="entry name" value="CHASE"/>
    <property type="match status" value="1"/>
</dbReference>
<organism evidence="7 8">
    <name type="scientific">Dysosmobacter welbionis</name>
    <dbReference type="NCBI Taxonomy" id="2093857"/>
    <lineage>
        <taxon>Bacteria</taxon>
        <taxon>Bacillati</taxon>
        <taxon>Bacillota</taxon>
        <taxon>Clostridia</taxon>
        <taxon>Eubacteriales</taxon>
        <taxon>Oscillospiraceae</taxon>
        <taxon>Dysosmobacter</taxon>
    </lineage>
</organism>
<evidence type="ECO:0000256" key="2">
    <source>
        <dbReference type="ARBA" id="ARBA00022692"/>
    </source>
</evidence>
<keyword evidence="8" id="KW-1185">Reference proteome</keyword>
<keyword evidence="3 5" id="KW-1133">Transmembrane helix</keyword>
<dbReference type="AlphaFoldDB" id="A0A856HZJ3"/>
<evidence type="ECO:0000259" key="6">
    <source>
        <dbReference type="PROSITE" id="PS50839"/>
    </source>
</evidence>
<dbReference type="SMART" id="SM01079">
    <property type="entry name" value="CHASE"/>
    <property type="match status" value="1"/>
</dbReference>
<evidence type="ECO:0000256" key="3">
    <source>
        <dbReference type="ARBA" id="ARBA00022989"/>
    </source>
</evidence>
<dbReference type="Pfam" id="PF03924">
    <property type="entry name" value="CHASE"/>
    <property type="match status" value="1"/>
</dbReference>
<dbReference type="Gene3D" id="3.30.450.350">
    <property type="entry name" value="CHASE domain"/>
    <property type="match status" value="1"/>
</dbReference>
<evidence type="ECO:0000256" key="4">
    <source>
        <dbReference type="ARBA" id="ARBA00023136"/>
    </source>
</evidence>
<dbReference type="EMBL" id="CP034413">
    <property type="protein sequence ID" value="QCI59237.2"/>
    <property type="molecule type" value="Genomic_DNA"/>
</dbReference>